<sequence>PPELSQSIGETTCFDLAIALSLGNLNEVLIYQLSQVMFCYLLRRFLVFSMMHPFLCNPQSNQSSNRNPKFKRE</sequence>
<dbReference type="EMBL" id="LXQA010812252">
    <property type="protein sequence ID" value="MCI72165.1"/>
    <property type="molecule type" value="Genomic_DNA"/>
</dbReference>
<comment type="caution">
    <text evidence="1">The sequence shown here is derived from an EMBL/GenBank/DDBJ whole genome shotgun (WGS) entry which is preliminary data.</text>
</comment>
<evidence type="ECO:0000313" key="1">
    <source>
        <dbReference type="EMBL" id="MCI72165.1"/>
    </source>
</evidence>
<feature type="non-terminal residue" evidence="1">
    <location>
        <position position="1"/>
    </location>
</feature>
<proteinExistence type="predicted"/>
<organism evidence="1 2">
    <name type="scientific">Trifolium medium</name>
    <dbReference type="NCBI Taxonomy" id="97028"/>
    <lineage>
        <taxon>Eukaryota</taxon>
        <taxon>Viridiplantae</taxon>
        <taxon>Streptophyta</taxon>
        <taxon>Embryophyta</taxon>
        <taxon>Tracheophyta</taxon>
        <taxon>Spermatophyta</taxon>
        <taxon>Magnoliopsida</taxon>
        <taxon>eudicotyledons</taxon>
        <taxon>Gunneridae</taxon>
        <taxon>Pentapetalae</taxon>
        <taxon>rosids</taxon>
        <taxon>fabids</taxon>
        <taxon>Fabales</taxon>
        <taxon>Fabaceae</taxon>
        <taxon>Papilionoideae</taxon>
        <taxon>50 kb inversion clade</taxon>
        <taxon>NPAAA clade</taxon>
        <taxon>Hologalegina</taxon>
        <taxon>IRL clade</taxon>
        <taxon>Trifolieae</taxon>
        <taxon>Trifolium</taxon>
    </lineage>
</organism>
<accession>A0A392UK93</accession>
<name>A0A392UK93_9FABA</name>
<reference evidence="1 2" key="1">
    <citation type="journal article" date="2018" name="Front. Plant Sci.">
        <title>Red Clover (Trifolium pratense) and Zigzag Clover (T. medium) - A Picture of Genomic Similarities and Differences.</title>
        <authorList>
            <person name="Dluhosova J."/>
            <person name="Istvanek J."/>
            <person name="Nedelnik J."/>
            <person name="Repkova J."/>
        </authorList>
    </citation>
    <scope>NUCLEOTIDE SEQUENCE [LARGE SCALE GENOMIC DNA]</scope>
    <source>
        <strain evidence="2">cv. 10/8</strain>
        <tissue evidence="1">Leaf</tissue>
    </source>
</reference>
<protein>
    <submittedName>
        <fullName evidence="1">Uncharacterized protein</fullName>
    </submittedName>
</protein>
<evidence type="ECO:0000313" key="2">
    <source>
        <dbReference type="Proteomes" id="UP000265520"/>
    </source>
</evidence>
<dbReference type="AlphaFoldDB" id="A0A392UK93"/>
<dbReference type="Proteomes" id="UP000265520">
    <property type="component" value="Unassembled WGS sequence"/>
</dbReference>
<keyword evidence="2" id="KW-1185">Reference proteome</keyword>